<protein>
    <submittedName>
        <fullName evidence="1">Uncharacterized protein</fullName>
    </submittedName>
</protein>
<reference evidence="1" key="1">
    <citation type="submission" date="2019-04" db="EMBL/GenBank/DDBJ databases">
        <title>Friends and foes A comparative genomics studyof 23 Aspergillus species from section Flavi.</title>
        <authorList>
            <consortium name="DOE Joint Genome Institute"/>
            <person name="Kjaerbolling I."/>
            <person name="Vesth T."/>
            <person name="Frisvad J.C."/>
            <person name="Nybo J.L."/>
            <person name="Theobald S."/>
            <person name="Kildgaard S."/>
            <person name="Isbrandt T."/>
            <person name="Kuo A."/>
            <person name="Sato A."/>
            <person name="Lyhne E.K."/>
            <person name="Kogle M.E."/>
            <person name="Wiebenga A."/>
            <person name="Kun R.S."/>
            <person name="Lubbers R.J."/>
            <person name="Makela M.R."/>
            <person name="Barry K."/>
            <person name="Chovatia M."/>
            <person name="Clum A."/>
            <person name="Daum C."/>
            <person name="Haridas S."/>
            <person name="He G."/>
            <person name="LaButti K."/>
            <person name="Lipzen A."/>
            <person name="Mondo S."/>
            <person name="Riley R."/>
            <person name="Salamov A."/>
            <person name="Simmons B.A."/>
            <person name="Magnuson J.K."/>
            <person name="Henrissat B."/>
            <person name="Mortensen U.H."/>
            <person name="Larsen T.O."/>
            <person name="Devries R.P."/>
            <person name="Grigoriev I.V."/>
            <person name="Machida M."/>
            <person name="Baker S.E."/>
            <person name="Andersen M.R."/>
        </authorList>
    </citation>
    <scope>NUCLEOTIDE SEQUENCE [LARGE SCALE GENOMIC DNA]</scope>
    <source>
        <strain evidence="1">IBT 14317</strain>
    </source>
</reference>
<dbReference type="AlphaFoldDB" id="A0A5N7CI11"/>
<dbReference type="EMBL" id="ML735227">
    <property type="protein sequence ID" value="KAE8393801.1"/>
    <property type="molecule type" value="Genomic_DNA"/>
</dbReference>
<evidence type="ECO:0000313" key="1">
    <source>
        <dbReference type="EMBL" id="KAE8393801.1"/>
    </source>
</evidence>
<dbReference type="Proteomes" id="UP000326877">
    <property type="component" value="Unassembled WGS sequence"/>
</dbReference>
<dbReference type="OrthoDB" id="10453775at2759"/>
<proteinExistence type="predicted"/>
<gene>
    <name evidence="1" type="ORF">BDV23DRAFT_180251</name>
</gene>
<name>A0A5N7CI11_PETAA</name>
<organism evidence="1">
    <name type="scientific">Petromyces alliaceus</name>
    <name type="common">Aspergillus alliaceus</name>
    <dbReference type="NCBI Taxonomy" id="209559"/>
    <lineage>
        <taxon>Eukaryota</taxon>
        <taxon>Fungi</taxon>
        <taxon>Dikarya</taxon>
        <taxon>Ascomycota</taxon>
        <taxon>Pezizomycotina</taxon>
        <taxon>Eurotiomycetes</taxon>
        <taxon>Eurotiomycetidae</taxon>
        <taxon>Eurotiales</taxon>
        <taxon>Aspergillaceae</taxon>
        <taxon>Aspergillus</taxon>
        <taxon>Aspergillus subgen. Circumdati</taxon>
    </lineage>
</organism>
<sequence length="281" mass="31895">MGDVLGVINLVLPPVINLLKKGHRSVKDMKELLKDESDTAKLVDGLKQLLDEFNGATFTANIRKMDKELYLLLEKRCQKLYDTIRDIQDQFRGGWASGAVAYMKTRKLNELRSEFDSVIKMINNFGSTSNFMQRLHGEDLSNHTIDEARLCKTIITAISRELTKRIPHQSNDYRGYQREKAYRVQKAGAGRSQKGPYQARTKIEKCIKIRQEQGECRNCGTTEHREKYCANRCAMRETTPYLAAITMFAATIVDDGDTCAMTMTAHRDTVTDPGGTERTIA</sequence>
<accession>A0A5N7CI11</accession>